<dbReference type="InterPro" id="IPR036909">
    <property type="entry name" value="Cyt_c-like_dom_sf"/>
</dbReference>
<keyword evidence="2" id="KW-0479">Metal-binding</keyword>
<evidence type="ECO:0000313" key="7">
    <source>
        <dbReference type="Proteomes" id="UP000199197"/>
    </source>
</evidence>
<evidence type="ECO:0000313" key="6">
    <source>
        <dbReference type="EMBL" id="CUS99743.1"/>
    </source>
</evidence>
<dbReference type="Proteomes" id="UP000199197">
    <property type="component" value="Unassembled WGS sequence"/>
</dbReference>
<dbReference type="Gene3D" id="1.10.760.10">
    <property type="entry name" value="Cytochrome c-like domain"/>
    <property type="match status" value="1"/>
</dbReference>
<organism evidence="6 7">
    <name type="scientific">Candidatus Chryseopegocella kryptomonas</name>
    <dbReference type="NCBI Taxonomy" id="1633643"/>
    <lineage>
        <taxon>Bacteria</taxon>
        <taxon>Pseudomonadati</taxon>
        <taxon>Candidatus Kryptoniota</taxon>
        <taxon>Candidatus Chryseopegocella</taxon>
    </lineage>
</organism>
<reference evidence="7" key="1">
    <citation type="submission" date="2015-11" db="EMBL/GenBank/DDBJ databases">
        <authorList>
            <person name="Varghese N."/>
        </authorList>
    </citation>
    <scope>NUCLEOTIDE SEQUENCE [LARGE SCALE GENOMIC DNA]</scope>
    <source>
        <strain evidence="7">JGI-23</strain>
    </source>
</reference>
<gene>
    <name evidence="6" type="ORF">JGI23_00725</name>
</gene>
<dbReference type="RefSeq" id="WP_200753989.1">
    <property type="nucleotide sequence ID" value="NZ_CZVW01000006.1"/>
</dbReference>
<keyword evidence="7" id="KW-1185">Reference proteome</keyword>
<protein>
    <recommendedName>
        <fullName evidence="5">Cytochrome c domain-containing protein</fullName>
    </recommendedName>
</protein>
<evidence type="ECO:0000256" key="3">
    <source>
        <dbReference type="ARBA" id="ARBA00023004"/>
    </source>
</evidence>
<name>A0A0P1MV75_9BACT</name>
<dbReference type="EMBL" id="CZVW01000006">
    <property type="protein sequence ID" value="CUS99743.1"/>
    <property type="molecule type" value="Genomic_DNA"/>
</dbReference>
<feature type="domain" description="Cytochrome c" evidence="5">
    <location>
        <begin position="115"/>
        <end position="182"/>
    </location>
</feature>
<dbReference type="GO" id="GO:0046872">
    <property type="term" value="F:metal ion binding"/>
    <property type="evidence" value="ECO:0007669"/>
    <property type="project" value="UniProtKB-KW"/>
</dbReference>
<evidence type="ECO:0000256" key="2">
    <source>
        <dbReference type="ARBA" id="ARBA00022723"/>
    </source>
</evidence>
<proteinExistence type="predicted"/>
<keyword evidence="4" id="KW-0732">Signal</keyword>
<dbReference type="GO" id="GO:0009055">
    <property type="term" value="F:electron transfer activity"/>
    <property type="evidence" value="ECO:0007669"/>
    <property type="project" value="InterPro"/>
</dbReference>
<feature type="signal peptide" evidence="4">
    <location>
        <begin position="1"/>
        <end position="19"/>
    </location>
</feature>
<dbReference type="GO" id="GO:0020037">
    <property type="term" value="F:heme binding"/>
    <property type="evidence" value="ECO:0007669"/>
    <property type="project" value="InterPro"/>
</dbReference>
<keyword evidence="3" id="KW-0408">Iron</keyword>
<dbReference type="InterPro" id="IPR009056">
    <property type="entry name" value="Cyt_c-like_dom"/>
</dbReference>
<accession>A0A0P1MV75</accession>
<sequence>MLKKFFTLFLLVVVAIFLTGENDLTAIEGGKDGKKSDKKVITACDGKTQVVLNDVSKNEVMPKEKAQEVASMLLATYQQQKKYQSTKFTRRDSLIWERELKAMIEEGYKWFHDPSLGTNGISCDMCHPDATDTHPETYPKFQIQLKKVALLRDMINWCIENPMEGKPLKEDDPRLKAMEAYIIWARANQDPRPQAKTLNPGKR</sequence>
<keyword evidence="1" id="KW-0349">Heme</keyword>
<dbReference type="Pfam" id="PF21342">
    <property type="entry name" value="SoxA-TsdA_cyt-c"/>
    <property type="match status" value="1"/>
</dbReference>
<feature type="chain" id="PRO_5006067777" description="Cytochrome c domain-containing protein" evidence="4">
    <location>
        <begin position="20"/>
        <end position="203"/>
    </location>
</feature>
<evidence type="ECO:0000259" key="5">
    <source>
        <dbReference type="Pfam" id="PF21342"/>
    </source>
</evidence>
<dbReference type="AlphaFoldDB" id="A0A0P1MV75"/>
<evidence type="ECO:0000256" key="1">
    <source>
        <dbReference type="ARBA" id="ARBA00022617"/>
    </source>
</evidence>
<evidence type="ECO:0000256" key="4">
    <source>
        <dbReference type="SAM" id="SignalP"/>
    </source>
</evidence>
<dbReference type="SUPFAM" id="SSF46626">
    <property type="entry name" value="Cytochrome c"/>
    <property type="match status" value="1"/>
</dbReference>